<feature type="compositionally biased region" description="Basic and acidic residues" evidence="2">
    <location>
        <begin position="13"/>
        <end position="24"/>
    </location>
</feature>
<sequence length="483" mass="53722">MGRNKRKNNSPLQRDESKSRRTADENVDDVDADGCSQGGQEDQIAELKEFIRNENARSNKSLAQEIRRCNEERLTAIETSLSFAMAANETMAKRLVEVEQRAQRAEENLAHCARRLCLVEEQLDDVQQRELQDWLIFSGPAIPRRSQSGRNEDSSRLLYAIIHQHMGYEMDVAQLREVYRDERQIRVRFSAVGAGSDRYHMVRNKTKLRGTGLYIRERLTPFRQKLFNELMRFKMARQISTVFTRDGTVFAVVGRRDQPRPVRTEAAMERLIRQLMDIELDDRQQMADQDSRRARAIEPEEASRSGTTPARQEGPALATGGDTERSAERHTEQHRPVPAGDRVGAEREEPRQSVGDGVMAVEEAAAELPPADSPPPAGSGSGFGSLSVSGSGGAWTGRRRAPSVGEPQRAPSDGEPRRAPPGGELRAPPGGRSGGCDGRPSAAAERAPVVGEDGRLQALAPSKVRQRFRGDLRQFVTVHSKSD</sequence>
<keyword evidence="4" id="KW-1185">Reference proteome</keyword>
<evidence type="ECO:0000313" key="4">
    <source>
        <dbReference type="Proteomes" id="UP000440578"/>
    </source>
</evidence>
<evidence type="ECO:0000256" key="1">
    <source>
        <dbReference type="SAM" id="Coils"/>
    </source>
</evidence>
<feature type="compositionally biased region" description="Basic and acidic residues" evidence="2">
    <location>
        <begin position="322"/>
        <end position="335"/>
    </location>
</feature>
<dbReference type="EMBL" id="VIIS01002156">
    <property type="protein sequence ID" value="KAF0287943.1"/>
    <property type="molecule type" value="Genomic_DNA"/>
</dbReference>
<evidence type="ECO:0000256" key="2">
    <source>
        <dbReference type="SAM" id="MobiDB-lite"/>
    </source>
</evidence>
<proteinExistence type="predicted"/>
<feature type="coiled-coil region" evidence="1">
    <location>
        <begin position="88"/>
        <end position="115"/>
    </location>
</feature>
<name>A0A6A4V253_AMPAM</name>
<feature type="region of interest" description="Disordered" evidence="2">
    <location>
        <begin position="282"/>
        <end position="462"/>
    </location>
</feature>
<comment type="caution">
    <text evidence="3">The sequence shown here is derived from an EMBL/GenBank/DDBJ whole genome shotgun (WGS) entry which is preliminary data.</text>
</comment>
<feature type="region of interest" description="Disordered" evidence="2">
    <location>
        <begin position="1"/>
        <end position="39"/>
    </location>
</feature>
<dbReference type="Proteomes" id="UP000440578">
    <property type="component" value="Unassembled WGS sequence"/>
</dbReference>
<organism evidence="3 4">
    <name type="scientific">Amphibalanus amphitrite</name>
    <name type="common">Striped barnacle</name>
    <name type="synonym">Balanus amphitrite</name>
    <dbReference type="NCBI Taxonomy" id="1232801"/>
    <lineage>
        <taxon>Eukaryota</taxon>
        <taxon>Metazoa</taxon>
        <taxon>Ecdysozoa</taxon>
        <taxon>Arthropoda</taxon>
        <taxon>Crustacea</taxon>
        <taxon>Multicrustacea</taxon>
        <taxon>Cirripedia</taxon>
        <taxon>Thoracica</taxon>
        <taxon>Thoracicalcarea</taxon>
        <taxon>Balanomorpha</taxon>
        <taxon>Balanoidea</taxon>
        <taxon>Balanidae</taxon>
        <taxon>Amphibalaninae</taxon>
        <taxon>Amphibalanus</taxon>
    </lineage>
</organism>
<keyword evidence="1" id="KW-0175">Coiled coil</keyword>
<evidence type="ECO:0000313" key="3">
    <source>
        <dbReference type="EMBL" id="KAF0287943.1"/>
    </source>
</evidence>
<dbReference type="AlphaFoldDB" id="A0A6A4V253"/>
<feature type="compositionally biased region" description="Basic and acidic residues" evidence="2">
    <location>
        <begin position="282"/>
        <end position="303"/>
    </location>
</feature>
<dbReference type="OrthoDB" id="6356316at2759"/>
<protein>
    <submittedName>
        <fullName evidence="3">Uncharacterized protein</fullName>
    </submittedName>
</protein>
<reference evidence="3 4" key="1">
    <citation type="submission" date="2019-07" db="EMBL/GenBank/DDBJ databases">
        <title>Draft genome assembly of a fouling barnacle, Amphibalanus amphitrite (Darwin, 1854): The first reference genome for Thecostraca.</title>
        <authorList>
            <person name="Kim W."/>
        </authorList>
    </citation>
    <scope>NUCLEOTIDE SEQUENCE [LARGE SCALE GENOMIC DNA]</scope>
    <source>
        <strain evidence="3">SNU_AA5</strain>
        <tissue evidence="3">Soma without cirri and trophi</tissue>
    </source>
</reference>
<gene>
    <name evidence="3" type="ORF">FJT64_013668</name>
</gene>
<feature type="compositionally biased region" description="Low complexity" evidence="2">
    <location>
        <begin position="355"/>
        <end position="370"/>
    </location>
</feature>
<accession>A0A6A4V253</accession>